<evidence type="ECO:0000313" key="3">
    <source>
        <dbReference type="Proteomes" id="UP000799444"/>
    </source>
</evidence>
<feature type="region of interest" description="Disordered" evidence="1">
    <location>
        <begin position="1"/>
        <end position="39"/>
    </location>
</feature>
<name>A0A9P4QJG9_9PLEO</name>
<dbReference type="Proteomes" id="UP000799444">
    <property type="component" value="Unassembled WGS sequence"/>
</dbReference>
<gene>
    <name evidence="2" type="ORF">EJ04DRAFT_570387</name>
</gene>
<feature type="compositionally biased region" description="Basic residues" evidence="1">
    <location>
        <begin position="1"/>
        <end position="14"/>
    </location>
</feature>
<sequence>MSSKSKSKSKRHKALRSEKQKLFKQKARSSRKPEARKKGIQAEFMPNRTLKRSARKALTKRLDKRLYNAPWARDIMFKFRPDKYPKAHLLGIPIEVRQQILRHTIDEEQLHDMTGVELGQYVGNLAAVAPRMRIDLTYVAAQWTKSKCTQLADDRAAQARQQARVLAELRQGIEKYWYEDYRAWDRRAGVQVRTKRKKRKPRPRKCWYCNVRHYGIDPICPPSRGNTEEWLNMTKPLSRRKMANRTKEKDKRFWGTKTYFDD</sequence>
<dbReference type="EMBL" id="ML996332">
    <property type="protein sequence ID" value="KAF2727445.1"/>
    <property type="molecule type" value="Genomic_DNA"/>
</dbReference>
<protein>
    <submittedName>
        <fullName evidence="2">Uncharacterized protein</fullName>
    </submittedName>
</protein>
<organism evidence="2 3">
    <name type="scientific">Polyplosphaeria fusca</name>
    <dbReference type="NCBI Taxonomy" id="682080"/>
    <lineage>
        <taxon>Eukaryota</taxon>
        <taxon>Fungi</taxon>
        <taxon>Dikarya</taxon>
        <taxon>Ascomycota</taxon>
        <taxon>Pezizomycotina</taxon>
        <taxon>Dothideomycetes</taxon>
        <taxon>Pleosporomycetidae</taxon>
        <taxon>Pleosporales</taxon>
        <taxon>Tetraplosphaeriaceae</taxon>
        <taxon>Polyplosphaeria</taxon>
    </lineage>
</organism>
<evidence type="ECO:0000313" key="2">
    <source>
        <dbReference type="EMBL" id="KAF2727445.1"/>
    </source>
</evidence>
<dbReference type="AlphaFoldDB" id="A0A9P4QJG9"/>
<accession>A0A9P4QJG9</accession>
<reference evidence="2" key="1">
    <citation type="journal article" date="2020" name="Stud. Mycol.">
        <title>101 Dothideomycetes genomes: a test case for predicting lifestyles and emergence of pathogens.</title>
        <authorList>
            <person name="Haridas S."/>
            <person name="Albert R."/>
            <person name="Binder M."/>
            <person name="Bloem J."/>
            <person name="Labutti K."/>
            <person name="Salamov A."/>
            <person name="Andreopoulos B."/>
            <person name="Baker S."/>
            <person name="Barry K."/>
            <person name="Bills G."/>
            <person name="Bluhm B."/>
            <person name="Cannon C."/>
            <person name="Castanera R."/>
            <person name="Culley D."/>
            <person name="Daum C."/>
            <person name="Ezra D."/>
            <person name="Gonzalez J."/>
            <person name="Henrissat B."/>
            <person name="Kuo A."/>
            <person name="Liang C."/>
            <person name="Lipzen A."/>
            <person name="Lutzoni F."/>
            <person name="Magnuson J."/>
            <person name="Mondo S."/>
            <person name="Nolan M."/>
            <person name="Ohm R."/>
            <person name="Pangilinan J."/>
            <person name="Park H.-J."/>
            <person name="Ramirez L."/>
            <person name="Alfaro M."/>
            <person name="Sun H."/>
            <person name="Tritt A."/>
            <person name="Yoshinaga Y."/>
            <person name="Zwiers L.-H."/>
            <person name="Turgeon B."/>
            <person name="Goodwin S."/>
            <person name="Spatafora J."/>
            <person name="Crous P."/>
            <person name="Grigoriev I."/>
        </authorList>
    </citation>
    <scope>NUCLEOTIDE SEQUENCE</scope>
    <source>
        <strain evidence="2">CBS 125425</strain>
    </source>
</reference>
<dbReference type="OrthoDB" id="3796140at2759"/>
<proteinExistence type="predicted"/>
<evidence type="ECO:0000256" key="1">
    <source>
        <dbReference type="SAM" id="MobiDB-lite"/>
    </source>
</evidence>
<keyword evidence="3" id="KW-1185">Reference proteome</keyword>
<comment type="caution">
    <text evidence="2">The sequence shown here is derived from an EMBL/GenBank/DDBJ whole genome shotgun (WGS) entry which is preliminary data.</text>
</comment>